<dbReference type="AlphaFoldDB" id="A0A0D3INZ8"/>
<organism evidence="1 2">
    <name type="scientific">Emiliania huxleyi (strain CCMP1516)</name>
    <dbReference type="NCBI Taxonomy" id="280463"/>
    <lineage>
        <taxon>Eukaryota</taxon>
        <taxon>Haptista</taxon>
        <taxon>Haptophyta</taxon>
        <taxon>Prymnesiophyceae</taxon>
        <taxon>Isochrysidales</taxon>
        <taxon>Noelaerhabdaceae</taxon>
        <taxon>Emiliania</taxon>
    </lineage>
</organism>
<dbReference type="RefSeq" id="XP_005765412.1">
    <property type="nucleotide sequence ID" value="XM_005765355.1"/>
</dbReference>
<name>A0A0D3INZ8_EMIH1</name>
<evidence type="ECO:0000313" key="1">
    <source>
        <dbReference type="EnsemblProtists" id="EOD12983"/>
    </source>
</evidence>
<dbReference type="HOGENOM" id="CLU_076478_0_0_1"/>
<protein>
    <submittedName>
        <fullName evidence="1">Uncharacterized protein</fullName>
    </submittedName>
</protein>
<accession>A0A0D3INZ8</accession>
<dbReference type="KEGG" id="ehx:EMIHUDRAFT_459623"/>
<reference evidence="2" key="1">
    <citation type="journal article" date="2013" name="Nature">
        <title>Pan genome of the phytoplankton Emiliania underpins its global distribution.</title>
        <authorList>
            <person name="Read B.A."/>
            <person name="Kegel J."/>
            <person name="Klute M.J."/>
            <person name="Kuo A."/>
            <person name="Lefebvre S.C."/>
            <person name="Maumus F."/>
            <person name="Mayer C."/>
            <person name="Miller J."/>
            <person name="Monier A."/>
            <person name="Salamov A."/>
            <person name="Young J."/>
            <person name="Aguilar M."/>
            <person name="Claverie J.M."/>
            <person name="Frickenhaus S."/>
            <person name="Gonzalez K."/>
            <person name="Herman E.K."/>
            <person name="Lin Y.C."/>
            <person name="Napier J."/>
            <person name="Ogata H."/>
            <person name="Sarno A.F."/>
            <person name="Shmutz J."/>
            <person name="Schroeder D."/>
            <person name="de Vargas C."/>
            <person name="Verret F."/>
            <person name="von Dassow P."/>
            <person name="Valentin K."/>
            <person name="Van de Peer Y."/>
            <person name="Wheeler G."/>
            <person name="Dacks J.B."/>
            <person name="Delwiche C.F."/>
            <person name="Dyhrman S.T."/>
            <person name="Glockner G."/>
            <person name="John U."/>
            <person name="Richards T."/>
            <person name="Worden A.Z."/>
            <person name="Zhang X."/>
            <person name="Grigoriev I.V."/>
            <person name="Allen A.E."/>
            <person name="Bidle K."/>
            <person name="Borodovsky M."/>
            <person name="Bowler C."/>
            <person name="Brownlee C."/>
            <person name="Cock J.M."/>
            <person name="Elias M."/>
            <person name="Gladyshev V.N."/>
            <person name="Groth M."/>
            <person name="Guda C."/>
            <person name="Hadaegh A."/>
            <person name="Iglesias-Rodriguez M.D."/>
            <person name="Jenkins J."/>
            <person name="Jones B.M."/>
            <person name="Lawson T."/>
            <person name="Leese F."/>
            <person name="Lindquist E."/>
            <person name="Lobanov A."/>
            <person name="Lomsadze A."/>
            <person name="Malik S.B."/>
            <person name="Marsh M.E."/>
            <person name="Mackinder L."/>
            <person name="Mock T."/>
            <person name="Mueller-Roeber B."/>
            <person name="Pagarete A."/>
            <person name="Parker M."/>
            <person name="Probert I."/>
            <person name="Quesneville H."/>
            <person name="Raines C."/>
            <person name="Rensing S.A."/>
            <person name="Riano-Pachon D.M."/>
            <person name="Richier S."/>
            <person name="Rokitta S."/>
            <person name="Shiraiwa Y."/>
            <person name="Soanes D.M."/>
            <person name="van der Giezen M."/>
            <person name="Wahlund T.M."/>
            <person name="Williams B."/>
            <person name="Wilson W."/>
            <person name="Wolfe G."/>
            <person name="Wurch L.L."/>
        </authorList>
    </citation>
    <scope>NUCLEOTIDE SEQUENCE</scope>
</reference>
<dbReference type="PaxDb" id="2903-EOD12983"/>
<dbReference type="GeneID" id="17259135"/>
<proteinExistence type="predicted"/>
<evidence type="ECO:0000313" key="2">
    <source>
        <dbReference type="Proteomes" id="UP000013827"/>
    </source>
</evidence>
<sequence length="316" mass="33917">MLGGRQTPSLKAGCVALELPQLLLLDHVDVAHQPLAHISSAARSLAVAPPTRLANAAVSHSRLSHTRVRTKIDCVATPAFLLHGNQPRRAVRSGDIRASASAADLTAALREIPSRGLDQHEDAYRPPAYVEGMLELIDTLASIGWPTNQAEDWMIADCFFSSTWRLAYTSSRTFARYRGLSGWGGRIDGVTTPELRMRVARSPQCVTFEEPLSESAAFAIASALALPADEAAPSAVLIDGTWRMAASEGLNIQTTAIRLGSRNFKPADGAADGMVDFEHEKAVRVLGATTPVYLDAALLVLRAQADGVVFVWESLP</sequence>
<keyword evidence="2" id="KW-1185">Reference proteome</keyword>
<dbReference type="EnsemblProtists" id="EOD12983">
    <property type="protein sequence ID" value="EOD12983"/>
    <property type="gene ID" value="EMIHUDRAFT_459623"/>
</dbReference>
<dbReference type="Proteomes" id="UP000013827">
    <property type="component" value="Unassembled WGS sequence"/>
</dbReference>
<reference evidence="1" key="2">
    <citation type="submission" date="2024-10" db="UniProtKB">
        <authorList>
            <consortium name="EnsemblProtists"/>
        </authorList>
    </citation>
    <scope>IDENTIFICATION</scope>
</reference>